<gene>
    <name evidence="2" type="ORF">SNAT2548_LOCUS17934</name>
</gene>
<evidence type="ECO:0000313" key="2">
    <source>
        <dbReference type="EMBL" id="CAE7342542.1"/>
    </source>
</evidence>
<evidence type="ECO:0000313" key="3">
    <source>
        <dbReference type="Proteomes" id="UP000604046"/>
    </source>
</evidence>
<name>A0A812P6Z5_9DINO</name>
<dbReference type="Proteomes" id="UP000604046">
    <property type="component" value="Unassembled WGS sequence"/>
</dbReference>
<comment type="caution">
    <text evidence="2">The sequence shown here is derived from an EMBL/GenBank/DDBJ whole genome shotgun (WGS) entry which is preliminary data.</text>
</comment>
<accession>A0A812P6Z5</accession>
<proteinExistence type="predicted"/>
<evidence type="ECO:0000256" key="1">
    <source>
        <dbReference type="SAM" id="MobiDB-lite"/>
    </source>
</evidence>
<sequence length="490" mass="55018">MASAAHAEPWVVAIPSYDRVGTIVSHTLNLVCSAGIPTRRIFVFADPRQCDEYQKALEPRGVNVVPGEEGVCGQRNRIMSFFPVGTRIVEMDDDIKGVVTSTGSVRSDRTAQAVPVPNASLPAIIDHLFAVASREGCVLWGVYPLANQWMLSRTYALGLTKATTQLVGYINPGTEMKLTVPVMEDYERILRFFSQGKLCMRCDYLGLKTANKGRGGCSSAFTEYKVIKDGHLKKHLRHPREHLEALAAEKLKKLFPDLVTSATKPKVVEKMVENMGLVQYHRPGWSLNFRQKIRYICASDVSGAFAEKLGLGPNVEPQKTVVNGSVVDLRVAKQRRARRRAARKAERLAEQMASSDAKDPRKKLQPKEEDGRKKLGKVRVKDPRRHRPRTKIEEGKEEYHLHRKKRRRLRVHTDFAHSFRFDMSALAFIHRNSKDQLMQACREEGLSDQGSRKVLAERLSDHCRRLMGESGDALLGEAVPKLQGISSGMT</sequence>
<organism evidence="2 3">
    <name type="scientific">Symbiodinium natans</name>
    <dbReference type="NCBI Taxonomy" id="878477"/>
    <lineage>
        <taxon>Eukaryota</taxon>
        <taxon>Sar</taxon>
        <taxon>Alveolata</taxon>
        <taxon>Dinophyceae</taxon>
        <taxon>Suessiales</taxon>
        <taxon>Symbiodiniaceae</taxon>
        <taxon>Symbiodinium</taxon>
    </lineage>
</organism>
<evidence type="ECO:0008006" key="4">
    <source>
        <dbReference type="Google" id="ProtNLM"/>
    </source>
</evidence>
<feature type="compositionally biased region" description="Basic residues" evidence="1">
    <location>
        <begin position="374"/>
        <end position="387"/>
    </location>
</feature>
<keyword evidence="3" id="KW-1185">Reference proteome</keyword>
<dbReference type="AlphaFoldDB" id="A0A812P6Z5"/>
<protein>
    <recommendedName>
        <fullName evidence="4">SAP domain-containing protein</fullName>
    </recommendedName>
</protein>
<dbReference type="EMBL" id="CAJNDS010002129">
    <property type="protein sequence ID" value="CAE7342542.1"/>
    <property type="molecule type" value="Genomic_DNA"/>
</dbReference>
<feature type="region of interest" description="Disordered" evidence="1">
    <location>
        <begin position="337"/>
        <end position="387"/>
    </location>
</feature>
<reference evidence="2" key="1">
    <citation type="submission" date="2021-02" db="EMBL/GenBank/DDBJ databases">
        <authorList>
            <person name="Dougan E. K."/>
            <person name="Rhodes N."/>
            <person name="Thang M."/>
            <person name="Chan C."/>
        </authorList>
    </citation>
    <scope>NUCLEOTIDE SEQUENCE</scope>
</reference>
<dbReference type="OrthoDB" id="436980at2759"/>